<gene>
    <name evidence="2" type="ORF">LOC62_05G007553</name>
</gene>
<protein>
    <recommendedName>
        <fullName evidence="4">Integral membrane protein</fullName>
    </recommendedName>
</protein>
<evidence type="ECO:0008006" key="4">
    <source>
        <dbReference type="Google" id="ProtNLM"/>
    </source>
</evidence>
<feature type="compositionally biased region" description="Pro residues" evidence="1">
    <location>
        <begin position="116"/>
        <end position="127"/>
    </location>
</feature>
<feature type="compositionally biased region" description="Pro residues" evidence="1">
    <location>
        <begin position="135"/>
        <end position="147"/>
    </location>
</feature>
<dbReference type="AlphaFoldDB" id="A0AAF0YG63"/>
<keyword evidence="3" id="KW-1185">Reference proteome</keyword>
<feature type="compositionally biased region" description="Pro residues" evidence="1">
    <location>
        <begin position="70"/>
        <end position="81"/>
    </location>
</feature>
<dbReference type="RefSeq" id="XP_062630057.1">
    <property type="nucleotide sequence ID" value="XM_062774073.1"/>
</dbReference>
<evidence type="ECO:0000313" key="2">
    <source>
        <dbReference type="EMBL" id="WOO84031.1"/>
    </source>
</evidence>
<accession>A0AAF0YG63</accession>
<organism evidence="2 3">
    <name type="scientific">Vanrija pseudolonga</name>
    <dbReference type="NCBI Taxonomy" id="143232"/>
    <lineage>
        <taxon>Eukaryota</taxon>
        <taxon>Fungi</taxon>
        <taxon>Dikarya</taxon>
        <taxon>Basidiomycota</taxon>
        <taxon>Agaricomycotina</taxon>
        <taxon>Tremellomycetes</taxon>
        <taxon>Trichosporonales</taxon>
        <taxon>Trichosporonaceae</taxon>
        <taxon>Vanrija</taxon>
    </lineage>
</organism>
<sequence>MSYYPYAPPPPPGGGPYSHLPPPPPPAGAYSHLPPPPPQAGYYPPPPAPAAHPPPPGPYSSPPGGYAHASPPPPPGRPLPPSQASTHPHHQHAGHDHHGFASTYHGTSSGGSGAPPHQPPALSPPLSPYTSTRALPPPPAAAVLPSPPLTSADDLVSRMGSMAIAPSATPTAASSTPTAASSTAIAPSSSFTRIPTMLHEAGFGPTTLAWRLEEQSRTPMTFYRFGSFANMPMCAGCFNEVSGPLMAQFQAYHADPGTCCWWDTPRMRKLVAAGKRDEMEHFLAHRATVKLCIGSAGITDARPFYRVPGQQDMMVCAGCYEDYILATMPNANWQVGSQTQPGWICDLGAPACAYAWEKLGLDAWIRLSQHRLSLPACDGGEVQGASRKWYTTKQAIPGLVICEECYLDRIAYRSAFADEFVPAPPFDRGACDLFGTLSNLWTWTLGDGDFQRFIHYARIGLPMPACTREGGSTDGWITLTGPTTDFVACTTCATRNIEPLGLQPFFTRVPLGGTGICDLGFPLHTSGPLLSMLRESVNLGLWRFDNFARRITSLPACPLIEHPTGATWYGWDQLHICPQCWEAFAVASPLAAQAPIRGVVLEQAVICALWTPRMRGLWWQTCLGSMTLTELLNFATVREQVYANTIMKSKHEVRMASLEHQRAMSKMQFGLMGKMGDNIIGAAGGTDYLYSGPGYSEYNTASGAEAAFDFRKGQRMGMSANIHMANAMERMKLSFAEFDKVA</sequence>
<reference evidence="2" key="1">
    <citation type="submission" date="2023-10" db="EMBL/GenBank/DDBJ databases">
        <authorList>
            <person name="Noh H."/>
        </authorList>
    </citation>
    <scope>NUCLEOTIDE SEQUENCE</scope>
    <source>
        <strain evidence="2">DUCC4014</strain>
    </source>
</reference>
<evidence type="ECO:0000313" key="3">
    <source>
        <dbReference type="Proteomes" id="UP000827549"/>
    </source>
</evidence>
<name>A0AAF0YG63_9TREE</name>
<feature type="region of interest" description="Disordered" evidence="1">
    <location>
        <begin position="1"/>
        <end position="147"/>
    </location>
</feature>
<dbReference type="EMBL" id="CP086718">
    <property type="protein sequence ID" value="WOO84031.1"/>
    <property type="molecule type" value="Genomic_DNA"/>
</dbReference>
<evidence type="ECO:0000256" key="1">
    <source>
        <dbReference type="SAM" id="MobiDB-lite"/>
    </source>
</evidence>
<feature type="compositionally biased region" description="Pro residues" evidence="1">
    <location>
        <begin position="1"/>
        <end position="61"/>
    </location>
</feature>
<dbReference type="GeneID" id="87810725"/>
<proteinExistence type="predicted"/>
<dbReference type="Proteomes" id="UP000827549">
    <property type="component" value="Chromosome 5"/>
</dbReference>